<reference evidence="3" key="1">
    <citation type="journal article" date="2011" name="Nat. Commun.">
        <title>Effector diversification within compartments of the Leptosphaeria maculans genome affected by Repeat-Induced Point mutations.</title>
        <authorList>
            <person name="Rouxel T."/>
            <person name="Grandaubert J."/>
            <person name="Hane J.K."/>
            <person name="Hoede C."/>
            <person name="van de Wouw A.P."/>
            <person name="Couloux A."/>
            <person name="Dominguez V."/>
            <person name="Anthouard V."/>
            <person name="Bally P."/>
            <person name="Bourras S."/>
            <person name="Cozijnsen A.J."/>
            <person name="Ciuffetti L.M."/>
            <person name="Degrave A."/>
            <person name="Dilmaghani A."/>
            <person name="Duret L."/>
            <person name="Fudal I."/>
            <person name="Goodwin S.B."/>
            <person name="Gout L."/>
            <person name="Glaser N."/>
            <person name="Linglin J."/>
            <person name="Kema G.H.J."/>
            <person name="Lapalu N."/>
            <person name="Lawrence C.B."/>
            <person name="May K."/>
            <person name="Meyer M."/>
            <person name="Ollivier B."/>
            <person name="Poulain J."/>
            <person name="Schoch C.L."/>
            <person name="Simon A."/>
            <person name="Spatafora J.W."/>
            <person name="Stachowiak A."/>
            <person name="Turgeon B.G."/>
            <person name="Tyler B.M."/>
            <person name="Vincent D."/>
            <person name="Weissenbach J."/>
            <person name="Amselem J."/>
            <person name="Quesneville H."/>
            <person name="Oliver R.P."/>
            <person name="Wincker P."/>
            <person name="Balesdent M.-H."/>
            <person name="Howlett B.J."/>
        </authorList>
    </citation>
    <scope>NUCLEOTIDE SEQUENCE [LARGE SCALE GENOMIC DNA]</scope>
    <source>
        <strain evidence="3">JN3 / isolate v23.1.3 / race Av1-4-5-6-7-8</strain>
    </source>
</reference>
<keyword evidence="3" id="KW-1185">Reference proteome</keyword>
<dbReference type="Proteomes" id="UP000002668">
    <property type="component" value="Genome"/>
</dbReference>
<keyword evidence="1" id="KW-0732">Signal</keyword>
<gene>
    <name evidence="2" type="ORF">LEMA_P025520.1</name>
</gene>
<evidence type="ECO:0000313" key="2">
    <source>
        <dbReference type="EMBL" id="CBX95400.1"/>
    </source>
</evidence>
<feature type="chain" id="PRO_5003194640" evidence="1">
    <location>
        <begin position="19"/>
        <end position="174"/>
    </location>
</feature>
<dbReference type="AlphaFoldDB" id="E4ZXJ0"/>
<accession>E4ZXJ0</accession>
<proteinExistence type="predicted"/>
<name>E4ZXJ0_LEPMJ</name>
<feature type="signal peptide" evidence="1">
    <location>
        <begin position="1"/>
        <end position="18"/>
    </location>
</feature>
<sequence length="174" mass="19665">MRRRVLLMLKLIVRKDLAASMIQTAEVTNESAEILIAKDNSFESGPASLATSTLLSSWRSRMSTHYHGLPTEPRVFFCFTEVPKQCPHAWTRSLCGRYLPTVAQVGKFPRQVSEATHNTYPGPHQKRCSSDEHAREVCVYVFMHGIVAKSLRFILPGRDLEAGGRKYSAYENVH</sequence>
<dbReference type="GeneID" id="13281146"/>
<organism evidence="3">
    <name type="scientific">Leptosphaeria maculans (strain JN3 / isolate v23.1.3 / race Av1-4-5-6-7-8)</name>
    <name type="common">Blackleg fungus</name>
    <name type="synonym">Phoma lingam</name>
    <dbReference type="NCBI Taxonomy" id="985895"/>
    <lineage>
        <taxon>Eukaryota</taxon>
        <taxon>Fungi</taxon>
        <taxon>Dikarya</taxon>
        <taxon>Ascomycota</taxon>
        <taxon>Pezizomycotina</taxon>
        <taxon>Dothideomycetes</taxon>
        <taxon>Pleosporomycetidae</taxon>
        <taxon>Pleosporales</taxon>
        <taxon>Pleosporineae</taxon>
        <taxon>Leptosphaeriaceae</taxon>
        <taxon>Plenodomus</taxon>
        <taxon>Plenodomus lingam/Leptosphaeria maculans species complex</taxon>
    </lineage>
</organism>
<evidence type="ECO:0000256" key="1">
    <source>
        <dbReference type="SAM" id="SignalP"/>
    </source>
</evidence>
<dbReference type="EMBL" id="FP929127">
    <property type="protein sequence ID" value="CBX95400.1"/>
    <property type="molecule type" value="Genomic_DNA"/>
</dbReference>
<dbReference type="InParanoid" id="E4ZXJ0"/>
<evidence type="ECO:0000313" key="3">
    <source>
        <dbReference type="Proteomes" id="UP000002668"/>
    </source>
</evidence>
<dbReference type="VEuPathDB" id="FungiDB:LEMA_P025520.1"/>
<protein>
    <submittedName>
        <fullName evidence="2">Predicted protein</fullName>
    </submittedName>
</protein>
<dbReference type="HOGENOM" id="CLU_1540329_0_0_1"/>